<gene>
    <name evidence="2" type="ORF">CYMTET_52133</name>
</gene>
<feature type="region of interest" description="Disordered" evidence="1">
    <location>
        <begin position="675"/>
        <end position="722"/>
    </location>
</feature>
<feature type="compositionally biased region" description="Low complexity" evidence="1">
    <location>
        <begin position="680"/>
        <end position="695"/>
    </location>
</feature>
<accession>A0AAE0ERY6</accession>
<feature type="region of interest" description="Disordered" evidence="1">
    <location>
        <begin position="518"/>
        <end position="660"/>
    </location>
</feature>
<keyword evidence="3" id="KW-1185">Reference proteome</keyword>
<sequence>MGERGSRRTYQTAHISRVEKHPNVDLLGRECSLVQDLEDELQVEAECIDMEVAALNQTMQVKTKAVLAETDVLRKALAHERALLSERWNQQQAPARSPKSRPPKVADPSMQQAATCLERIGPEERRVQQWVAGSLKLVTNVEERTSQLGEELQAERIKGESLEERTELPATSIREGVSQAASKPPSGLSDGFSLDTQKSLDTPSAADELISQRGRSTSSTQEAAGGAAELGATPASQANQAAPSCRPCAPSGLEEAMAGTLPSRVSMRLPGDARGAAEVRQAWGGKLATAARAGELPGSGESEAAARGSLLEPCDARGDAQQRRRRAEEPEGEGAAGDRGFQPAAKAGGSRKSSHRDARGPSSEAGAVREQSRPVRGDLPEFAAREDPGEDPLLNGEEALRAPDGGSQQEPRHVHQNEVELAPGTGGQIVHQGSTDELPPSTLQTDDMGEGARGAALRADSSQPSAAGMRIVVGAPSEEGPLMQREEVQVQDSARYQEIPCPSAATPAPVPFAPHRIMHGDQTGGVALEPQAVPDDTSDAPAPGAGAVSRAPGRPAAPPRSKGPRGKLVFSSDILPGGHQMVSTVHQPSWADADPAPAPESTARPPDTTGRMPLAPPASAAAPNILPPLSDALTKTQTPSPSRSEGQQNLPSSTTPSVSIPAVAKHTVAEVTAEPKCGTAPQASDLSAAAAASAAPRTQPPNDARATGERSGESGVKTAERITVDRPPHPAAAARASGATCGKASGGKAAPAVHSGSVGTVARLSRAASAFFSSIKGSIGWLSRKPGIPATSNHILEHTNEDMQPADCQGGRLLKHVKSWRVNILSGPAFPRTALRVTALGLIRLAKSAKNIKLITRWGALRGGGRNSKRFPHFSQTPRAFACIGLYLTNFSWLGSTSHTAMIQSFDSKIRELI</sequence>
<organism evidence="2 3">
    <name type="scientific">Cymbomonas tetramitiformis</name>
    <dbReference type="NCBI Taxonomy" id="36881"/>
    <lineage>
        <taxon>Eukaryota</taxon>
        <taxon>Viridiplantae</taxon>
        <taxon>Chlorophyta</taxon>
        <taxon>Pyramimonadophyceae</taxon>
        <taxon>Pyramimonadales</taxon>
        <taxon>Pyramimonadaceae</taxon>
        <taxon>Cymbomonas</taxon>
    </lineage>
</organism>
<protein>
    <submittedName>
        <fullName evidence="2">Uncharacterized protein</fullName>
    </submittedName>
</protein>
<proteinExistence type="predicted"/>
<feature type="region of interest" description="Disordered" evidence="1">
    <location>
        <begin position="145"/>
        <end position="253"/>
    </location>
</feature>
<feature type="region of interest" description="Disordered" evidence="1">
    <location>
        <begin position="85"/>
        <end position="111"/>
    </location>
</feature>
<feature type="compositionally biased region" description="Basic and acidic residues" evidence="1">
    <location>
        <begin position="370"/>
        <end position="387"/>
    </location>
</feature>
<feature type="compositionally biased region" description="Polar residues" evidence="1">
    <location>
        <begin position="431"/>
        <end position="445"/>
    </location>
</feature>
<feature type="region of interest" description="Disordered" evidence="1">
    <location>
        <begin position="293"/>
        <end position="467"/>
    </location>
</feature>
<feature type="compositionally biased region" description="Low complexity" evidence="1">
    <location>
        <begin position="222"/>
        <end position="232"/>
    </location>
</feature>
<dbReference type="EMBL" id="LGRX02034430">
    <property type="protein sequence ID" value="KAK3237817.1"/>
    <property type="molecule type" value="Genomic_DNA"/>
</dbReference>
<evidence type="ECO:0000256" key="1">
    <source>
        <dbReference type="SAM" id="MobiDB-lite"/>
    </source>
</evidence>
<comment type="caution">
    <text evidence="2">The sequence shown here is derived from an EMBL/GenBank/DDBJ whole genome shotgun (WGS) entry which is preliminary data.</text>
</comment>
<feature type="compositionally biased region" description="Basic and acidic residues" evidence="1">
    <location>
        <begin position="314"/>
        <end position="329"/>
    </location>
</feature>
<name>A0AAE0ERY6_9CHLO</name>
<feature type="compositionally biased region" description="Low complexity" evidence="1">
    <location>
        <begin position="540"/>
        <end position="554"/>
    </location>
</feature>
<feature type="region of interest" description="Disordered" evidence="1">
    <location>
        <begin position="259"/>
        <end position="278"/>
    </location>
</feature>
<evidence type="ECO:0000313" key="2">
    <source>
        <dbReference type="EMBL" id="KAK3237817.1"/>
    </source>
</evidence>
<dbReference type="Proteomes" id="UP001190700">
    <property type="component" value="Unassembled WGS sequence"/>
</dbReference>
<dbReference type="AlphaFoldDB" id="A0AAE0ERY6"/>
<feature type="compositionally biased region" description="Polar residues" evidence="1">
    <location>
        <begin position="633"/>
        <end position="658"/>
    </location>
</feature>
<feature type="compositionally biased region" description="Low complexity" evidence="1">
    <location>
        <begin position="617"/>
        <end position="629"/>
    </location>
</feature>
<evidence type="ECO:0000313" key="3">
    <source>
        <dbReference type="Proteomes" id="UP001190700"/>
    </source>
</evidence>
<feature type="compositionally biased region" description="Basic and acidic residues" evidence="1">
    <location>
        <begin position="706"/>
        <end position="722"/>
    </location>
</feature>
<feature type="compositionally biased region" description="Basic and acidic residues" evidence="1">
    <location>
        <begin position="153"/>
        <end position="167"/>
    </location>
</feature>
<reference evidence="2 3" key="1">
    <citation type="journal article" date="2015" name="Genome Biol. Evol.">
        <title>Comparative Genomics of a Bacterivorous Green Alga Reveals Evolutionary Causalities and Consequences of Phago-Mixotrophic Mode of Nutrition.</title>
        <authorList>
            <person name="Burns J.A."/>
            <person name="Paasch A."/>
            <person name="Narechania A."/>
            <person name="Kim E."/>
        </authorList>
    </citation>
    <scope>NUCLEOTIDE SEQUENCE [LARGE SCALE GENOMIC DNA]</scope>
    <source>
        <strain evidence="2 3">PLY_AMNH</strain>
    </source>
</reference>